<organism evidence="2 3">
    <name type="scientific">Variovorax humicola</name>
    <dbReference type="NCBI Taxonomy" id="1769758"/>
    <lineage>
        <taxon>Bacteria</taxon>
        <taxon>Pseudomonadati</taxon>
        <taxon>Pseudomonadota</taxon>
        <taxon>Betaproteobacteria</taxon>
        <taxon>Burkholderiales</taxon>
        <taxon>Comamonadaceae</taxon>
        <taxon>Variovorax</taxon>
    </lineage>
</organism>
<dbReference type="Pfam" id="PF02515">
    <property type="entry name" value="CoA_transf_3"/>
    <property type="match status" value="1"/>
</dbReference>
<dbReference type="InterPro" id="IPR003673">
    <property type="entry name" value="CoA-Trfase_fam_III"/>
</dbReference>
<dbReference type="Gene3D" id="3.30.1540.10">
    <property type="entry name" value="formyl-coa transferase, domain 3"/>
    <property type="match status" value="1"/>
</dbReference>
<protein>
    <submittedName>
        <fullName evidence="2">CaiB/BaiF CoA-transferase family protein</fullName>
    </submittedName>
</protein>
<keyword evidence="1" id="KW-0808">Transferase</keyword>
<dbReference type="PANTHER" id="PTHR48207:SF3">
    <property type="entry name" value="SUCCINATE--HYDROXYMETHYLGLUTARATE COA-TRANSFERASE"/>
    <property type="match status" value="1"/>
</dbReference>
<dbReference type="Proteomes" id="UP001363010">
    <property type="component" value="Unassembled WGS sequence"/>
</dbReference>
<keyword evidence="3" id="KW-1185">Reference proteome</keyword>
<comment type="caution">
    <text evidence="2">The sequence shown here is derived from an EMBL/GenBank/DDBJ whole genome shotgun (WGS) entry which is preliminary data.</text>
</comment>
<reference evidence="2 3" key="1">
    <citation type="submission" date="2024-03" db="EMBL/GenBank/DDBJ databases">
        <title>Novel species of the genus Variovorax.</title>
        <authorList>
            <person name="Liu Q."/>
            <person name="Xin Y.-H."/>
        </authorList>
    </citation>
    <scope>NUCLEOTIDE SEQUENCE [LARGE SCALE GENOMIC DNA]</scope>
    <source>
        <strain evidence="2 3">KACC 18501</strain>
    </source>
</reference>
<dbReference type="InterPro" id="IPR050483">
    <property type="entry name" value="CoA-transferase_III_domain"/>
</dbReference>
<name>A0ABU8W967_9BURK</name>
<dbReference type="InterPro" id="IPR044855">
    <property type="entry name" value="CoA-Trfase_III_dom3_sf"/>
</dbReference>
<dbReference type="SUPFAM" id="SSF89796">
    <property type="entry name" value="CoA-transferase family III (CaiB/BaiF)"/>
    <property type="match status" value="1"/>
</dbReference>
<sequence length="386" mass="42595">MSKVLEGITVLEQGTFITGPAAGMLLADLGARVIKIEQPGTGDPFRAFRGGLYSPHFQTYNRNKQSVTLNTKKPEDAAAFDELVREADVYIQNFRPGAAQRLGAGWERLHALNPRLVYCAISGFGQDGPAAGRPAYDTVAQAASAYLKLLVNPANPRVVGPALADAMTGFYAAYGVMGALIERGRTGVGRRVEVSMLEAMCHFNLDAFTHYFSEGEVMGPYSRPSVSQSYVLECADGKWIALHMSSPEKFWQGLADAVERTDIFQDPRFATREARIAHQDDMIQVLSGLFKRRTREQWCARLLARDVPHAPMYDTSEALEDPQARHLQLAIEAPHPTMGTWRTVRSPVSFDGERALTVTPPPLLGQHDEEVLGPIRERLRGRRTGS</sequence>
<dbReference type="RefSeq" id="WP_340367551.1">
    <property type="nucleotide sequence ID" value="NZ_JBBKZV010000035.1"/>
</dbReference>
<evidence type="ECO:0000313" key="2">
    <source>
        <dbReference type="EMBL" id="MEJ8826515.1"/>
    </source>
</evidence>
<dbReference type="PANTHER" id="PTHR48207">
    <property type="entry name" value="SUCCINATE--HYDROXYMETHYLGLUTARATE COA-TRANSFERASE"/>
    <property type="match status" value="1"/>
</dbReference>
<evidence type="ECO:0000256" key="1">
    <source>
        <dbReference type="ARBA" id="ARBA00022679"/>
    </source>
</evidence>
<dbReference type="Gene3D" id="3.40.50.10540">
    <property type="entry name" value="Crotonobetainyl-coa:carnitine coa-transferase, domain 1"/>
    <property type="match status" value="1"/>
</dbReference>
<evidence type="ECO:0000313" key="3">
    <source>
        <dbReference type="Proteomes" id="UP001363010"/>
    </source>
</evidence>
<dbReference type="EMBL" id="JBBKZV010000035">
    <property type="protein sequence ID" value="MEJ8826515.1"/>
    <property type="molecule type" value="Genomic_DNA"/>
</dbReference>
<accession>A0ABU8W967</accession>
<gene>
    <name evidence="2" type="ORF">WKW80_31590</name>
</gene>
<proteinExistence type="predicted"/>
<dbReference type="InterPro" id="IPR023606">
    <property type="entry name" value="CoA-Trfase_III_dom_1_sf"/>
</dbReference>